<evidence type="ECO:0000256" key="1">
    <source>
        <dbReference type="ARBA" id="ARBA00007583"/>
    </source>
</evidence>
<comment type="similarity">
    <text evidence="1">Belongs to the stealth family.</text>
</comment>
<evidence type="ECO:0000256" key="2">
    <source>
        <dbReference type="ARBA" id="ARBA00022679"/>
    </source>
</evidence>
<evidence type="ECO:0000259" key="6">
    <source>
        <dbReference type="Pfam" id="PF17102"/>
    </source>
</evidence>
<evidence type="ECO:0000313" key="7">
    <source>
        <dbReference type="EMBL" id="KAK8841724.1"/>
    </source>
</evidence>
<dbReference type="Pfam" id="PF17102">
    <property type="entry name" value="Stealth_CR3"/>
    <property type="match status" value="1"/>
</dbReference>
<evidence type="ECO:0000256" key="3">
    <source>
        <dbReference type="SAM" id="Phobius"/>
    </source>
</evidence>
<accession>A0ABR2H671</accession>
<keyword evidence="3" id="KW-1133">Transmembrane helix</keyword>
<feature type="transmembrane region" description="Helical" evidence="3">
    <location>
        <begin position="16"/>
        <end position="35"/>
    </location>
</feature>
<dbReference type="InterPro" id="IPR031358">
    <property type="entry name" value="Stealth_CR1"/>
</dbReference>
<comment type="caution">
    <text evidence="7">The sequence shown here is derived from an EMBL/GenBank/DDBJ whole genome shotgun (WGS) entry which is preliminary data.</text>
</comment>
<dbReference type="PANTHER" id="PTHR24045">
    <property type="match status" value="1"/>
</dbReference>
<feature type="domain" description="Stealth protein CR3 conserved region 3" evidence="6">
    <location>
        <begin position="279"/>
        <end position="322"/>
    </location>
</feature>
<gene>
    <name evidence="7" type="ORF">M9Y10_026669</name>
</gene>
<organism evidence="7 8">
    <name type="scientific">Tritrichomonas musculus</name>
    <dbReference type="NCBI Taxonomy" id="1915356"/>
    <lineage>
        <taxon>Eukaryota</taxon>
        <taxon>Metamonada</taxon>
        <taxon>Parabasalia</taxon>
        <taxon>Tritrichomonadida</taxon>
        <taxon>Tritrichomonadidae</taxon>
        <taxon>Tritrichomonas</taxon>
    </lineage>
</organism>
<sequence length="419" mass="49547">MRKSLHVFEQLSRKNIVILLIMQIPFLFITLYFFYKSFNIPHVNQTLSTKPLYPNDTFRVIVSNNDLQDPIDIVYTWVNGSDPLFKKSFLNLSEQYNVHMDEKSIETKYIDNDELRFSLRSIEKYAIHMIRYIFIVVANNESQIPTWLDTRHPKIRIITHRQIFGEFISPETDQIFNFNSDAIENCITNIPGLSNEFIYFNDDCYLGRTVQKSDFFDRAGYPKIYVKERSYKNFELQKEILEMKAKKDFGALQFEASLSNTIALFKRRFESVADFVHVHVAYPSTKALINECKENFKDEIKRTILQPFRTVKDIKMQFITFQCGMSFNQIEAVDASNDRARFIVIDNDEQLSQLDELARERPILFCINCDSRSHIQRVKALLYLWFSKPSSFELRKAKLPSIDANMIKYWENQIVKYSL</sequence>
<feature type="domain" description="Stealth protein CR1 conserved region 1" evidence="5">
    <location>
        <begin position="70"/>
        <end position="87"/>
    </location>
</feature>
<dbReference type="InterPro" id="IPR047141">
    <property type="entry name" value="Stealth"/>
</dbReference>
<protein>
    <recommendedName>
        <fullName evidence="9">Stealth protein CR2 conserved region 2 domain-containing protein</fullName>
    </recommendedName>
</protein>
<feature type="domain" description="Stealth protein CR2 conserved region 2" evidence="4">
    <location>
        <begin position="108"/>
        <end position="222"/>
    </location>
</feature>
<keyword evidence="2" id="KW-0808">Transferase</keyword>
<dbReference type="InterPro" id="IPR031357">
    <property type="entry name" value="Stealth_CR3"/>
</dbReference>
<keyword evidence="8" id="KW-1185">Reference proteome</keyword>
<dbReference type="Pfam" id="PF17101">
    <property type="entry name" value="Stealth_CR1"/>
    <property type="match status" value="1"/>
</dbReference>
<evidence type="ECO:0000313" key="8">
    <source>
        <dbReference type="Proteomes" id="UP001470230"/>
    </source>
</evidence>
<dbReference type="PANTHER" id="PTHR24045:SF0">
    <property type="entry name" value="N-ACETYLGLUCOSAMINE-1-PHOSPHOTRANSFERASE SUBUNITS ALPHA_BETA"/>
    <property type="match status" value="1"/>
</dbReference>
<evidence type="ECO:0000259" key="4">
    <source>
        <dbReference type="Pfam" id="PF11380"/>
    </source>
</evidence>
<evidence type="ECO:0008006" key="9">
    <source>
        <dbReference type="Google" id="ProtNLM"/>
    </source>
</evidence>
<dbReference type="InterPro" id="IPR021520">
    <property type="entry name" value="Stealth_CR2"/>
</dbReference>
<dbReference type="EMBL" id="JAPFFF010000040">
    <property type="protein sequence ID" value="KAK8841724.1"/>
    <property type="molecule type" value="Genomic_DNA"/>
</dbReference>
<dbReference type="Proteomes" id="UP001470230">
    <property type="component" value="Unassembled WGS sequence"/>
</dbReference>
<proteinExistence type="inferred from homology"/>
<name>A0ABR2H671_9EUKA</name>
<reference evidence="7 8" key="1">
    <citation type="submission" date="2024-04" db="EMBL/GenBank/DDBJ databases">
        <title>Tritrichomonas musculus Genome.</title>
        <authorList>
            <person name="Alves-Ferreira E."/>
            <person name="Grigg M."/>
            <person name="Lorenzi H."/>
            <person name="Galac M."/>
        </authorList>
    </citation>
    <scope>NUCLEOTIDE SEQUENCE [LARGE SCALE GENOMIC DNA]</scope>
    <source>
        <strain evidence="7 8">EAF2021</strain>
    </source>
</reference>
<keyword evidence="3" id="KW-0812">Transmembrane</keyword>
<dbReference type="Pfam" id="PF11380">
    <property type="entry name" value="Stealth_CR2"/>
    <property type="match status" value="1"/>
</dbReference>
<keyword evidence="3" id="KW-0472">Membrane</keyword>
<evidence type="ECO:0000259" key="5">
    <source>
        <dbReference type="Pfam" id="PF17101"/>
    </source>
</evidence>